<feature type="domain" description="Thiamin pyrophosphokinase thiamin-binding" evidence="5">
    <location>
        <begin position="127"/>
        <end position="198"/>
    </location>
</feature>
<evidence type="ECO:0000313" key="6">
    <source>
        <dbReference type="EMBL" id="UYP45236.1"/>
    </source>
</evidence>
<protein>
    <recommendedName>
        <fullName evidence="5">Thiamin pyrophosphokinase thiamin-binding domain-containing protein</fullName>
    </recommendedName>
</protein>
<dbReference type="Gene3D" id="3.40.50.10240">
    <property type="entry name" value="Thiamin pyrophosphokinase, catalytic domain"/>
    <property type="match status" value="1"/>
</dbReference>
<evidence type="ECO:0000259" key="5">
    <source>
        <dbReference type="SMART" id="SM00983"/>
    </source>
</evidence>
<dbReference type="EMBL" id="CP104013">
    <property type="protein sequence ID" value="UYP45236.1"/>
    <property type="molecule type" value="Genomic_DNA"/>
</dbReference>
<dbReference type="PANTHER" id="PTHR41299">
    <property type="entry name" value="THIAMINE PYROPHOSPHOKINASE"/>
    <property type="match status" value="1"/>
</dbReference>
<dbReference type="Proteomes" id="UP001208689">
    <property type="component" value="Chromosome"/>
</dbReference>
<keyword evidence="7" id="KW-1185">Reference proteome</keyword>
<dbReference type="InterPro" id="IPR036759">
    <property type="entry name" value="TPK_catalytic_sf"/>
</dbReference>
<sequence length="206" mass="23119">MICGSPQMDLNFIERIMGKNLTNFDVFAVDKGLEICSTLNLPVKKIIGDFDSVDPKILDRYSSSLKCNYPKDKDQSDTEIAISIALKENYQEIFLLNADGARMDHFLFNTLLLFMAPMRIKMITSSGTLIALKERKINQFHLQSNSTFSLIPLEKCSGVSITGCKFPLNGTQLNLTSLTLSNIALEVVTVQHDKGKLLFFSEDRLI</sequence>
<evidence type="ECO:0000256" key="1">
    <source>
        <dbReference type="ARBA" id="ARBA00022679"/>
    </source>
</evidence>
<dbReference type="CDD" id="cd07995">
    <property type="entry name" value="TPK"/>
    <property type="match status" value="1"/>
</dbReference>
<dbReference type="InterPro" id="IPR007371">
    <property type="entry name" value="TPK_catalytic"/>
</dbReference>
<proteinExistence type="predicted"/>
<dbReference type="InterPro" id="IPR006282">
    <property type="entry name" value="Thi_PPkinase"/>
</dbReference>
<dbReference type="PANTHER" id="PTHR41299:SF1">
    <property type="entry name" value="THIAMINE PYROPHOSPHOKINASE"/>
    <property type="match status" value="1"/>
</dbReference>
<dbReference type="SMART" id="SM00983">
    <property type="entry name" value="TPK_B1_binding"/>
    <property type="match status" value="1"/>
</dbReference>
<dbReference type="SUPFAM" id="SSF63999">
    <property type="entry name" value="Thiamin pyrophosphokinase, catalytic domain"/>
    <property type="match status" value="1"/>
</dbReference>
<evidence type="ECO:0000313" key="7">
    <source>
        <dbReference type="Proteomes" id="UP001208689"/>
    </source>
</evidence>
<dbReference type="NCBIfam" id="TIGR01378">
    <property type="entry name" value="thi_PPkinase"/>
    <property type="match status" value="1"/>
</dbReference>
<keyword evidence="3" id="KW-0418">Kinase</keyword>
<reference evidence="6" key="1">
    <citation type="submission" date="2022-09" db="EMBL/GenBank/DDBJ databases">
        <title>Actin cytoskeleton and complex cell architecture in an #Asgard archaeon.</title>
        <authorList>
            <person name="Ponce Toledo R.I."/>
            <person name="Schleper C."/>
            <person name="Rodrigues Oliveira T."/>
            <person name="Wollweber F."/>
            <person name="Xu J."/>
            <person name="Rittmann S."/>
            <person name="Klingl A."/>
            <person name="Pilhofer M."/>
        </authorList>
    </citation>
    <scope>NUCLEOTIDE SEQUENCE</scope>
    <source>
        <strain evidence="6">B-35</strain>
    </source>
</reference>
<dbReference type="InterPro" id="IPR007373">
    <property type="entry name" value="Thiamin_PyroPKinase_B1-bd"/>
</dbReference>
<accession>A0ABY6HNY7</accession>
<evidence type="ECO:0000256" key="2">
    <source>
        <dbReference type="ARBA" id="ARBA00022741"/>
    </source>
</evidence>
<keyword evidence="2" id="KW-0547">Nucleotide-binding</keyword>
<dbReference type="Pfam" id="PF04265">
    <property type="entry name" value="TPK_B1_binding"/>
    <property type="match status" value="1"/>
</dbReference>
<dbReference type="Pfam" id="PF04263">
    <property type="entry name" value="TPK_catalytic"/>
    <property type="match status" value="1"/>
</dbReference>
<gene>
    <name evidence="6" type="ORF">NEF87_001521</name>
</gene>
<organism evidence="6 7">
    <name type="scientific">Candidatus Lokiarchaeum ossiferum</name>
    <dbReference type="NCBI Taxonomy" id="2951803"/>
    <lineage>
        <taxon>Archaea</taxon>
        <taxon>Promethearchaeati</taxon>
        <taxon>Promethearchaeota</taxon>
        <taxon>Promethearchaeia</taxon>
        <taxon>Promethearchaeales</taxon>
        <taxon>Promethearchaeaceae</taxon>
        <taxon>Candidatus Lokiarchaeum</taxon>
    </lineage>
</organism>
<evidence type="ECO:0000256" key="3">
    <source>
        <dbReference type="ARBA" id="ARBA00022777"/>
    </source>
</evidence>
<keyword evidence="1" id="KW-0808">Transferase</keyword>
<dbReference type="InterPro" id="IPR053149">
    <property type="entry name" value="TPK"/>
</dbReference>
<keyword evidence="4" id="KW-0067">ATP-binding</keyword>
<name>A0ABY6HNY7_9ARCH</name>
<evidence type="ECO:0000256" key="4">
    <source>
        <dbReference type="ARBA" id="ARBA00022840"/>
    </source>
</evidence>